<dbReference type="InterPro" id="IPR001300">
    <property type="entry name" value="Peptidase_C2_calpain_cat"/>
</dbReference>
<proteinExistence type="inferred from homology"/>
<feature type="compositionally biased region" description="Basic and acidic residues" evidence="7">
    <location>
        <begin position="18"/>
        <end position="31"/>
    </location>
</feature>
<dbReference type="AlphaFoldDB" id="A0A078B814"/>
<evidence type="ECO:0000313" key="10">
    <source>
        <dbReference type="Proteomes" id="UP000039865"/>
    </source>
</evidence>
<dbReference type="GO" id="GO:0004198">
    <property type="term" value="F:calcium-dependent cysteine-type endopeptidase activity"/>
    <property type="evidence" value="ECO:0007669"/>
    <property type="project" value="InterPro"/>
</dbReference>
<keyword evidence="3 6" id="KW-0378">Hydrolase</keyword>
<dbReference type="GO" id="GO:0006508">
    <property type="term" value="P:proteolysis"/>
    <property type="evidence" value="ECO:0007669"/>
    <property type="project" value="UniProtKB-KW"/>
</dbReference>
<dbReference type="PANTHER" id="PTHR10183:SF379">
    <property type="entry name" value="CALPAIN-5"/>
    <property type="match status" value="1"/>
</dbReference>
<evidence type="ECO:0000256" key="7">
    <source>
        <dbReference type="SAM" id="MobiDB-lite"/>
    </source>
</evidence>
<dbReference type="Proteomes" id="UP000039865">
    <property type="component" value="Unassembled WGS sequence"/>
</dbReference>
<feature type="compositionally biased region" description="Basic and acidic residues" evidence="7">
    <location>
        <begin position="45"/>
        <end position="69"/>
    </location>
</feature>
<dbReference type="InterPro" id="IPR000169">
    <property type="entry name" value="Pept_cys_AS"/>
</dbReference>
<feature type="compositionally biased region" description="Basic and acidic residues" evidence="7">
    <location>
        <begin position="439"/>
        <end position="454"/>
    </location>
</feature>
<keyword evidence="10" id="KW-1185">Reference proteome</keyword>
<reference evidence="9 10" key="1">
    <citation type="submission" date="2014-06" db="EMBL/GenBank/DDBJ databases">
        <authorList>
            <person name="Swart Estienne"/>
        </authorList>
    </citation>
    <scope>NUCLEOTIDE SEQUENCE [LARGE SCALE GENOMIC DNA]</scope>
    <source>
        <strain evidence="9 10">130c</strain>
    </source>
</reference>
<dbReference type="InterPro" id="IPR022682">
    <property type="entry name" value="Calpain_domain_III"/>
</dbReference>
<dbReference type="OMA" id="FWMVWED"/>
<feature type="active site" evidence="5 6">
    <location>
        <position position="171"/>
    </location>
</feature>
<evidence type="ECO:0000313" key="9">
    <source>
        <dbReference type="EMBL" id="CDW89412.1"/>
    </source>
</evidence>
<sequence length="932" mass="106413">MDTVEKEWKPQQTEDDEPRIGSERDNMHGDGENNNEGDQFGQETMIKEQKFQEYDHDLAEDMSPDRNGGDDDGEGGDGANNNNRQEDEDPIQEKIAKIIQICKENDALFGDSEFPATDQSLYKDPTNIPDYDQNMPLVEWRRPQEIAPDEPLMIKDGTSPGDVKQGNLGDCWLLGSFLILSTHPDLLHNLIVHDGIEFGFAVFQFFKNGKWQYVIVDTRIPYNQSSKTPLYGHCADPNEFWVPLLEKAYAKLHGNYEAMNGGSMAEALVDLTGGASDKYNLRAPETKENIESGQFWKDLKKQFQAGYLIGCANSIKDDGGKQEDGMGPTGILFNHAYGILDVRDIDGLQLIRIRNPWGHGEWTGKFADEDEAWDDHKGLKDKLQYVFKDDGTWWMRYEDWCAHYNKMYICKIFPVGWSQFSITGEWKGNSAGGAYPPMVDRDEENKAGHEKQDTNDRWFNNPQYRFTVLKKTQVIISLMQEDEKISKRPYIPVNFLVVRVKSKRERLWEIDKDDVVLEAADGLQRFAQREITKTTTLLPVHDKKNVHYVIVPNTEDGVNKKEEERPFFLRIFASEHVEVAQLPPTIEQQFQGKWTNTTAGGKRVTESGKENQFWCRNPQYFLNITKPTHLKLILKKKGGRRVRGVPIGINVVKAFPPTNPPAAKIIKPGKDQGNNRMASSIGKTSTYAETLKNNNSKEKGENIPQFEPPKLENLERKLQLLPGEWYEESYYRSDDVAALYSYYQPTQGPFIIIPSMSKEEVTADFTLTIFSSQPVEVQKLEDSRNAVLSGKWSDKTSGGCHLYDKEFEQKADKFTWTNNPKFHMRFQTAEPTQVKITLSRPEKAWKKQIGMNLVGCMIGFYVYPGNQQPTKECLINKATQKFVPWNEVSDELTLDGNPDGYIVMPTCYEPGKMGPFIISVSTDVEFTLTQLD</sequence>
<dbReference type="CDD" id="cd00044">
    <property type="entry name" value="CysPc"/>
    <property type="match status" value="1"/>
</dbReference>
<dbReference type="Gene3D" id="3.90.70.10">
    <property type="entry name" value="Cysteine proteinases"/>
    <property type="match status" value="1"/>
</dbReference>
<dbReference type="PRINTS" id="PR00704">
    <property type="entry name" value="CALPAIN"/>
</dbReference>
<keyword evidence="4 6" id="KW-0788">Thiol protease</keyword>
<dbReference type="Pfam" id="PF01067">
    <property type="entry name" value="Calpain_III"/>
    <property type="match status" value="2"/>
</dbReference>
<dbReference type="InterPro" id="IPR022684">
    <property type="entry name" value="Calpain_cysteine_protease"/>
</dbReference>
<dbReference type="SMART" id="SM00230">
    <property type="entry name" value="CysPc"/>
    <property type="match status" value="1"/>
</dbReference>
<gene>
    <name evidence="9" type="primary">Contig6258.g6692</name>
    <name evidence="9" type="ORF">STYLEM_18545</name>
</gene>
<organism evidence="9 10">
    <name type="scientific">Stylonychia lemnae</name>
    <name type="common">Ciliate</name>
    <dbReference type="NCBI Taxonomy" id="5949"/>
    <lineage>
        <taxon>Eukaryota</taxon>
        <taxon>Sar</taxon>
        <taxon>Alveolata</taxon>
        <taxon>Ciliophora</taxon>
        <taxon>Intramacronucleata</taxon>
        <taxon>Spirotrichea</taxon>
        <taxon>Stichotrichia</taxon>
        <taxon>Sporadotrichida</taxon>
        <taxon>Oxytrichidae</taxon>
        <taxon>Stylonychinae</taxon>
        <taxon>Stylonychia</taxon>
    </lineage>
</organism>
<evidence type="ECO:0000256" key="2">
    <source>
        <dbReference type="ARBA" id="ARBA00022670"/>
    </source>
</evidence>
<feature type="active site" evidence="5 6">
    <location>
        <position position="335"/>
    </location>
</feature>
<evidence type="ECO:0000256" key="1">
    <source>
        <dbReference type="ARBA" id="ARBA00007623"/>
    </source>
</evidence>
<feature type="domain" description="Calpain catalytic" evidence="8">
    <location>
        <begin position="108"/>
        <end position="413"/>
    </location>
</feature>
<evidence type="ECO:0000256" key="4">
    <source>
        <dbReference type="ARBA" id="ARBA00022807"/>
    </source>
</evidence>
<evidence type="ECO:0000256" key="6">
    <source>
        <dbReference type="PROSITE-ProRule" id="PRU00239"/>
    </source>
</evidence>
<name>A0A078B814_STYLE</name>
<feature type="region of interest" description="Disordered" evidence="7">
    <location>
        <begin position="1"/>
        <end position="89"/>
    </location>
</feature>
<dbReference type="Gene3D" id="2.60.120.380">
    <property type="match status" value="3"/>
</dbReference>
<feature type="region of interest" description="Disordered" evidence="7">
    <location>
        <begin position="433"/>
        <end position="454"/>
    </location>
</feature>
<protein>
    <submittedName>
        <fullName evidence="9">Calpain-type cysteine protease family isoform 5</fullName>
    </submittedName>
</protein>
<dbReference type="OrthoDB" id="445853at2759"/>
<evidence type="ECO:0000256" key="5">
    <source>
        <dbReference type="PIRSR" id="PIRSR622684-1"/>
    </source>
</evidence>
<dbReference type="EMBL" id="CCKQ01017516">
    <property type="protein sequence ID" value="CDW89412.1"/>
    <property type="molecule type" value="Genomic_DNA"/>
</dbReference>
<evidence type="ECO:0000259" key="8">
    <source>
        <dbReference type="PROSITE" id="PS50203"/>
    </source>
</evidence>
<dbReference type="SMART" id="SM00720">
    <property type="entry name" value="calpain_III"/>
    <property type="match status" value="3"/>
</dbReference>
<dbReference type="PROSITE" id="PS50203">
    <property type="entry name" value="CALPAIN_CAT"/>
    <property type="match status" value="1"/>
</dbReference>
<dbReference type="InParanoid" id="A0A078B814"/>
<dbReference type="Pfam" id="PF00648">
    <property type="entry name" value="Peptidase_C2"/>
    <property type="match status" value="1"/>
</dbReference>
<accession>A0A078B814</accession>
<dbReference type="SUPFAM" id="SSF54001">
    <property type="entry name" value="Cysteine proteinases"/>
    <property type="match status" value="1"/>
</dbReference>
<keyword evidence="2 6" id="KW-0645">Protease</keyword>
<dbReference type="InterPro" id="IPR036213">
    <property type="entry name" value="Calpain_III_sf"/>
</dbReference>
<dbReference type="InterPro" id="IPR022683">
    <property type="entry name" value="Calpain_III"/>
</dbReference>
<dbReference type="PROSITE" id="PS00139">
    <property type="entry name" value="THIOL_PROTEASE_CYS"/>
    <property type="match status" value="1"/>
</dbReference>
<evidence type="ECO:0000256" key="3">
    <source>
        <dbReference type="ARBA" id="ARBA00022801"/>
    </source>
</evidence>
<feature type="active site" evidence="5 6">
    <location>
        <position position="355"/>
    </location>
</feature>
<comment type="similarity">
    <text evidence="1">Belongs to the peptidase C2 family.</text>
</comment>
<dbReference type="InterPro" id="IPR038765">
    <property type="entry name" value="Papain-like_cys_pep_sf"/>
</dbReference>
<dbReference type="PANTHER" id="PTHR10183">
    <property type="entry name" value="CALPAIN"/>
    <property type="match status" value="1"/>
</dbReference>
<dbReference type="SUPFAM" id="SSF49758">
    <property type="entry name" value="Calpain large subunit, middle domain (domain III)"/>
    <property type="match status" value="3"/>
</dbReference>